<reference evidence="1 2" key="1">
    <citation type="submission" date="2018-10" db="EMBL/GenBank/DDBJ databases">
        <title>Genomic Encyclopedia of Type Strains, Phase IV (KMG-IV): sequencing the most valuable type-strain genomes for metagenomic binning, comparative biology and taxonomic classification.</title>
        <authorList>
            <person name="Goeker M."/>
        </authorList>
    </citation>
    <scope>NUCLEOTIDE SEQUENCE [LARGE SCALE GENOMIC DNA]</scope>
    <source>
        <strain evidence="1 2">DSM 23841</strain>
    </source>
</reference>
<gene>
    <name evidence="1" type="ORF">DFR40_1218</name>
</gene>
<evidence type="ECO:0000313" key="2">
    <source>
        <dbReference type="Proteomes" id="UP000270626"/>
    </source>
</evidence>
<evidence type="ECO:0000313" key="1">
    <source>
        <dbReference type="EMBL" id="RKT59334.1"/>
    </source>
</evidence>
<sequence length="220" mass="23488">MHERLRSELRRLNFVAGETADDAVRALRIDFPRAADWPAVAALLDRLCGELDLPVPAVSVGGEGGYSLWLALAEAQPLAAATDFLAAVQPWLSELPAERYRLRVLQGADAIPEVPARQANGRWSAFIDPGMGSMFVDEPGLEIAPNMARQADMLAALRPIASADFRRIAGGRVELPATPVAAPLALVDPRTFLMAVMNDPAVAIGDRIRAAQVLLAAPPA</sequence>
<protein>
    <submittedName>
        <fullName evidence="1">Uncharacterized protein</fullName>
    </submittedName>
</protein>
<dbReference type="RefSeq" id="WP_121457586.1">
    <property type="nucleotide sequence ID" value="NZ_RBXP01000013.1"/>
</dbReference>
<dbReference type="Proteomes" id="UP000270626">
    <property type="component" value="Unassembled WGS sequence"/>
</dbReference>
<dbReference type="AlphaFoldDB" id="A0A495WDQ8"/>
<comment type="caution">
    <text evidence="1">The sequence shown here is derived from an EMBL/GenBank/DDBJ whole genome shotgun (WGS) entry which is preliminary data.</text>
</comment>
<dbReference type="OrthoDB" id="8756642at2"/>
<accession>A0A495WDQ8</accession>
<name>A0A495WDQ8_9RHOO</name>
<keyword evidence="2" id="KW-1185">Reference proteome</keyword>
<organism evidence="1 2">
    <name type="scientific">Azonexus fungiphilus</name>
    <dbReference type="NCBI Taxonomy" id="146940"/>
    <lineage>
        <taxon>Bacteria</taxon>
        <taxon>Pseudomonadati</taxon>
        <taxon>Pseudomonadota</taxon>
        <taxon>Betaproteobacteria</taxon>
        <taxon>Rhodocyclales</taxon>
        <taxon>Azonexaceae</taxon>
        <taxon>Azonexus</taxon>
    </lineage>
</organism>
<dbReference type="EMBL" id="RBXP01000013">
    <property type="protein sequence ID" value="RKT59334.1"/>
    <property type="molecule type" value="Genomic_DNA"/>
</dbReference>
<proteinExistence type="predicted"/>